<dbReference type="InterPro" id="IPR044736">
    <property type="entry name" value="Gid1/RanBPM/SPLA_SPRY"/>
</dbReference>
<dbReference type="Pfam" id="PF10607">
    <property type="entry name" value="CTLH"/>
    <property type="match status" value="1"/>
</dbReference>
<dbReference type="Pfam" id="PF00622">
    <property type="entry name" value="SPRY"/>
    <property type="match status" value="1"/>
</dbReference>
<dbReference type="PROSITE" id="PS50896">
    <property type="entry name" value="LISH"/>
    <property type="match status" value="1"/>
</dbReference>
<gene>
    <name evidence="4" type="ORF">Ciccas_005905</name>
</gene>
<dbReference type="InterPro" id="IPR013320">
    <property type="entry name" value="ConA-like_dom_sf"/>
</dbReference>
<dbReference type="PROSITE" id="PS50188">
    <property type="entry name" value="B302_SPRY"/>
    <property type="match status" value="1"/>
</dbReference>
<feature type="region of interest" description="Disordered" evidence="2">
    <location>
        <begin position="268"/>
        <end position="291"/>
    </location>
</feature>
<dbReference type="InterPro" id="IPR050618">
    <property type="entry name" value="Ubq-SigPath_Reg"/>
</dbReference>
<dbReference type="SMART" id="SM00667">
    <property type="entry name" value="LisH"/>
    <property type="match status" value="1"/>
</dbReference>
<evidence type="ECO:0000313" key="4">
    <source>
        <dbReference type="EMBL" id="KAL3315458.1"/>
    </source>
</evidence>
<dbReference type="InterPro" id="IPR024964">
    <property type="entry name" value="CTLH/CRA"/>
</dbReference>
<comment type="caution">
    <text evidence="4">The sequence shown here is derived from an EMBL/GenBank/DDBJ whole genome shotgun (WGS) entry which is preliminary data.</text>
</comment>
<dbReference type="SMART" id="SM00449">
    <property type="entry name" value="SPRY"/>
    <property type="match status" value="1"/>
</dbReference>
<accession>A0ABD2Q7B4</accession>
<sequence>MVFTRDEAVLIRADQPIPLCCGIYYFEVTVVNPGANGVCAFGYATNQAPSNKMLGYDKHSFGYQNNGYLSHDSVIQFRKNYLSFGEGKSVGFGIDFVNNCFFFTFDGELKGTEFQNKIPLSDNPKFYPSISIQSRNLKILVNLGQKPFKFDLKEHITKARQAQEKKILDCVNDESFTVNKMNQLVAKYLVHHGYVSTAKAFTKSTQQNDDIPGFSTMVERKRIKSLCQARLYGRVNTLLSEMFPLVVEKSPELMVQLRCRQLIEMMNRPESSSSRRKTRRNSSSSAVLEKSKQLEEDLASNLKEEDAFCLKYNTKKGIQVNGEECEENIMLKQIRFCRALVSYFEEVRDKLGKVSSETSHLLEQTISLLAYTKPDSPDCPFKNLLDPSWDIATASLVNSAILC</sequence>
<evidence type="ECO:0000256" key="2">
    <source>
        <dbReference type="SAM" id="MobiDB-lite"/>
    </source>
</evidence>
<dbReference type="CDD" id="cd12885">
    <property type="entry name" value="SPRY_RanBP_like"/>
    <property type="match status" value="1"/>
</dbReference>
<keyword evidence="5" id="KW-1185">Reference proteome</keyword>
<dbReference type="SUPFAM" id="SSF49899">
    <property type="entry name" value="Concanavalin A-like lectins/glucanases"/>
    <property type="match status" value="1"/>
</dbReference>
<dbReference type="AlphaFoldDB" id="A0ABD2Q7B4"/>
<dbReference type="Proteomes" id="UP001626550">
    <property type="component" value="Unassembled WGS sequence"/>
</dbReference>
<evidence type="ECO:0000313" key="5">
    <source>
        <dbReference type="Proteomes" id="UP001626550"/>
    </source>
</evidence>
<comment type="similarity">
    <text evidence="1">Belongs to the RANBP9/10 family.</text>
</comment>
<evidence type="ECO:0000259" key="3">
    <source>
        <dbReference type="PROSITE" id="PS50188"/>
    </source>
</evidence>
<dbReference type="Pfam" id="PF08513">
    <property type="entry name" value="LisH"/>
    <property type="match status" value="1"/>
</dbReference>
<dbReference type="InterPro" id="IPR001870">
    <property type="entry name" value="B30.2/SPRY"/>
</dbReference>
<dbReference type="EMBL" id="JBJKFK010000747">
    <property type="protein sequence ID" value="KAL3315458.1"/>
    <property type="molecule type" value="Genomic_DNA"/>
</dbReference>
<dbReference type="InterPro" id="IPR006594">
    <property type="entry name" value="LisH"/>
</dbReference>
<proteinExistence type="inferred from homology"/>
<reference evidence="4 5" key="1">
    <citation type="submission" date="2024-11" db="EMBL/GenBank/DDBJ databases">
        <title>Adaptive evolution of stress response genes in parasites aligns with host niche diversity.</title>
        <authorList>
            <person name="Hahn C."/>
            <person name="Resl P."/>
        </authorList>
    </citation>
    <scope>NUCLEOTIDE SEQUENCE [LARGE SCALE GENOMIC DNA]</scope>
    <source>
        <strain evidence="4">EGGRZ-B1_66</strain>
        <tissue evidence="4">Body</tissue>
    </source>
</reference>
<dbReference type="Gene3D" id="2.60.120.920">
    <property type="match status" value="1"/>
</dbReference>
<dbReference type="InterPro" id="IPR043136">
    <property type="entry name" value="B30.2/SPRY_sf"/>
</dbReference>
<protein>
    <recommendedName>
        <fullName evidence="3">B30.2/SPRY domain-containing protein</fullName>
    </recommendedName>
</protein>
<evidence type="ECO:0000256" key="1">
    <source>
        <dbReference type="ARBA" id="ARBA00006535"/>
    </source>
</evidence>
<feature type="domain" description="B30.2/SPRY" evidence="3">
    <location>
        <begin position="1"/>
        <end position="148"/>
    </location>
</feature>
<dbReference type="InterPro" id="IPR003877">
    <property type="entry name" value="SPRY_dom"/>
</dbReference>
<organism evidence="4 5">
    <name type="scientific">Cichlidogyrus casuarinus</name>
    <dbReference type="NCBI Taxonomy" id="1844966"/>
    <lineage>
        <taxon>Eukaryota</taxon>
        <taxon>Metazoa</taxon>
        <taxon>Spiralia</taxon>
        <taxon>Lophotrochozoa</taxon>
        <taxon>Platyhelminthes</taxon>
        <taxon>Monogenea</taxon>
        <taxon>Monopisthocotylea</taxon>
        <taxon>Dactylogyridea</taxon>
        <taxon>Ancyrocephalidae</taxon>
        <taxon>Cichlidogyrus</taxon>
    </lineage>
</organism>
<name>A0ABD2Q7B4_9PLAT</name>
<dbReference type="PANTHER" id="PTHR12864">
    <property type="entry name" value="RAN BINDING PROTEIN 9-RELATED"/>
    <property type="match status" value="1"/>
</dbReference>